<dbReference type="GO" id="GO:0045892">
    <property type="term" value="P:negative regulation of DNA-templated transcription"/>
    <property type="evidence" value="ECO:0007669"/>
    <property type="project" value="TreeGrafter"/>
</dbReference>
<dbReference type="InterPro" id="IPR005471">
    <property type="entry name" value="Tscrpt_reg_IclR_N"/>
</dbReference>
<feature type="domain" description="HTH iclR-type" evidence="4">
    <location>
        <begin position="7"/>
        <end position="69"/>
    </location>
</feature>
<dbReference type="InterPro" id="IPR050707">
    <property type="entry name" value="HTH_MetabolicPath_Reg"/>
</dbReference>
<dbReference type="GO" id="GO:0003677">
    <property type="term" value="F:DNA binding"/>
    <property type="evidence" value="ECO:0007669"/>
    <property type="project" value="UniProtKB-KW"/>
</dbReference>
<dbReference type="GeneID" id="56504182"/>
<dbReference type="PROSITE" id="PS51077">
    <property type="entry name" value="HTH_ICLR"/>
    <property type="match status" value="1"/>
</dbReference>
<name>A0A6P2GHU8_9BURK</name>
<sequence>MEKQASVKSAQRVLELLEYFADVRRPASIKEICQSLGYPQSSTSVLMKSLVDLGYFDYEQRTRMYVPNLRLALSTSWIQEEMYSTQSLLRLMGDVQQRTGHAVMIGAQDGVFVRYLHVLQAHDRSRFALKSGALRPLFRSAAGKMLLTTKTDREIELLLHRANVVEQDVSLRLDLATAREEIARVRLDGYSMSRGTATPGGAALAVLLPVRRGAPQMTLSIGGPIAEIRRDKAFLLRTLTELVSPFRQAVVA</sequence>
<evidence type="ECO:0000313" key="8">
    <source>
        <dbReference type="Proteomes" id="UP000494201"/>
    </source>
</evidence>
<keyword evidence="1" id="KW-0805">Transcription regulation</keyword>
<keyword evidence="2" id="KW-0238">DNA-binding</keyword>
<protein>
    <submittedName>
        <fullName evidence="6">Helix-turn-helix domain-containing protein</fullName>
    </submittedName>
    <submittedName>
        <fullName evidence="7">IclR family regulatory protein</fullName>
    </submittedName>
</protein>
<evidence type="ECO:0000313" key="6">
    <source>
        <dbReference type="EMBL" id="MBM2770703.1"/>
    </source>
</evidence>
<dbReference type="Pfam" id="PF01614">
    <property type="entry name" value="IclR_C"/>
    <property type="match status" value="1"/>
</dbReference>
<evidence type="ECO:0000256" key="3">
    <source>
        <dbReference type="ARBA" id="ARBA00023163"/>
    </source>
</evidence>
<evidence type="ECO:0000259" key="5">
    <source>
        <dbReference type="PROSITE" id="PS51078"/>
    </source>
</evidence>
<dbReference type="InterPro" id="IPR036388">
    <property type="entry name" value="WH-like_DNA-bd_sf"/>
</dbReference>
<dbReference type="Proteomes" id="UP000755577">
    <property type="component" value="Unassembled WGS sequence"/>
</dbReference>
<dbReference type="PANTHER" id="PTHR30136">
    <property type="entry name" value="HELIX-TURN-HELIX TRANSCRIPTIONAL REGULATOR, ICLR FAMILY"/>
    <property type="match status" value="1"/>
</dbReference>
<feature type="domain" description="IclR-ED" evidence="5">
    <location>
        <begin position="69"/>
        <end position="252"/>
    </location>
</feature>
<dbReference type="InterPro" id="IPR029016">
    <property type="entry name" value="GAF-like_dom_sf"/>
</dbReference>
<dbReference type="Pfam" id="PF09339">
    <property type="entry name" value="HTH_IclR"/>
    <property type="match status" value="1"/>
</dbReference>
<reference evidence="6 9" key="2">
    <citation type="submission" date="2021-02" db="EMBL/GenBank/DDBJ databases">
        <title>Draft genome of the type strains Burkholderia anthina DSM16086.</title>
        <authorList>
            <person name="Hertel R."/>
            <person name="Meissner J."/>
            <person name="Poehlein A."/>
            <person name="Daniel R."/>
            <person name="Commichau F.M."/>
        </authorList>
    </citation>
    <scope>NUCLEOTIDE SEQUENCE [LARGE SCALE GENOMIC DNA]</scope>
    <source>
        <strain evidence="6 9">DSM 16086</strain>
    </source>
</reference>
<dbReference type="InterPro" id="IPR014757">
    <property type="entry name" value="Tscrpt_reg_IclR_C"/>
</dbReference>
<dbReference type="AlphaFoldDB" id="A0A6P2GHU8"/>
<proteinExistence type="predicted"/>
<keyword evidence="3" id="KW-0804">Transcription</keyword>
<keyword evidence="9" id="KW-1185">Reference proteome</keyword>
<evidence type="ECO:0000313" key="7">
    <source>
        <dbReference type="EMBL" id="VVU53413.1"/>
    </source>
</evidence>
<evidence type="ECO:0000259" key="4">
    <source>
        <dbReference type="PROSITE" id="PS51077"/>
    </source>
</evidence>
<evidence type="ECO:0000256" key="1">
    <source>
        <dbReference type="ARBA" id="ARBA00023015"/>
    </source>
</evidence>
<gene>
    <name evidence="7" type="ORF">BAN20980_06109</name>
    <name evidence="6" type="ORF">JQK92_30290</name>
</gene>
<dbReference type="GO" id="GO:0003700">
    <property type="term" value="F:DNA-binding transcription factor activity"/>
    <property type="evidence" value="ECO:0007669"/>
    <property type="project" value="TreeGrafter"/>
</dbReference>
<organism evidence="7 8">
    <name type="scientific">Burkholderia anthina</name>
    <dbReference type="NCBI Taxonomy" id="179879"/>
    <lineage>
        <taxon>Bacteria</taxon>
        <taxon>Pseudomonadati</taxon>
        <taxon>Pseudomonadota</taxon>
        <taxon>Betaproteobacteria</taxon>
        <taxon>Burkholderiales</taxon>
        <taxon>Burkholderiaceae</taxon>
        <taxon>Burkholderia</taxon>
        <taxon>Burkholderia cepacia complex</taxon>
    </lineage>
</organism>
<dbReference type="EMBL" id="CABVLY010000033">
    <property type="protein sequence ID" value="VVU53413.1"/>
    <property type="molecule type" value="Genomic_DNA"/>
</dbReference>
<dbReference type="InterPro" id="IPR036390">
    <property type="entry name" value="WH_DNA-bd_sf"/>
</dbReference>
<dbReference type="RefSeq" id="WP_096499390.1">
    <property type="nucleotide sequence ID" value="NZ_CABVLY010000033.1"/>
</dbReference>
<dbReference type="Proteomes" id="UP000494201">
    <property type="component" value="Unassembled WGS sequence"/>
</dbReference>
<accession>A0A6P2GHU8</accession>
<reference evidence="7 8" key="1">
    <citation type="submission" date="2019-09" db="EMBL/GenBank/DDBJ databases">
        <authorList>
            <person name="Depoorter E."/>
        </authorList>
    </citation>
    <scope>NUCLEOTIDE SEQUENCE [LARGE SCALE GENOMIC DNA]</scope>
    <source>
        <strain evidence="7">LMG 20980</strain>
    </source>
</reference>
<dbReference type="PROSITE" id="PS51078">
    <property type="entry name" value="ICLR_ED"/>
    <property type="match status" value="1"/>
</dbReference>
<dbReference type="PANTHER" id="PTHR30136:SF35">
    <property type="entry name" value="HTH-TYPE TRANSCRIPTIONAL REGULATOR RV1719"/>
    <property type="match status" value="1"/>
</dbReference>
<dbReference type="SUPFAM" id="SSF46785">
    <property type="entry name" value="Winged helix' DNA-binding domain"/>
    <property type="match status" value="1"/>
</dbReference>
<evidence type="ECO:0000256" key="2">
    <source>
        <dbReference type="ARBA" id="ARBA00023125"/>
    </source>
</evidence>
<dbReference type="Gene3D" id="3.30.450.40">
    <property type="match status" value="1"/>
</dbReference>
<dbReference type="Gene3D" id="1.10.10.10">
    <property type="entry name" value="Winged helix-like DNA-binding domain superfamily/Winged helix DNA-binding domain"/>
    <property type="match status" value="1"/>
</dbReference>
<dbReference type="SUPFAM" id="SSF55781">
    <property type="entry name" value="GAF domain-like"/>
    <property type="match status" value="1"/>
</dbReference>
<evidence type="ECO:0000313" key="9">
    <source>
        <dbReference type="Proteomes" id="UP000755577"/>
    </source>
</evidence>
<dbReference type="EMBL" id="JAFCIQ010000030">
    <property type="protein sequence ID" value="MBM2770703.1"/>
    <property type="molecule type" value="Genomic_DNA"/>
</dbReference>